<reference evidence="7" key="1">
    <citation type="submission" date="2015-12" db="EMBL/GenBank/DDBJ databases">
        <authorList>
            <person name="Lauer A."/>
            <person name="Humrighouse B."/>
            <person name="Loparev V."/>
            <person name="Shewmaker P.L."/>
            <person name="Whitney A.M."/>
            <person name="McLaughlin R.W."/>
        </authorList>
    </citation>
    <scope>NUCLEOTIDE SEQUENCE [LARGE SCALE GENOMIC DNA]</scope>
    <source>
        <strain evidence="7">LMG 26678</strain>
    </source>
</reference>
<dbReference type="PANTHER" id="PTHR22589">
    <property type="entry name" value="CARNITINE O-ACYLTRANSFERASE"/>
    <property type="match status" value="1"/>
</dbReference>
<evidence type="ECO:0000259" key="5">
    <source>
        <dbReference type="Pfam" id="PF00755"/>
    </source>
</evidence>
<dbReference type="GO" id="GO:0016746">
    <property type="term" value="F:acyltransferase activity"/>
    <property type="evidence" value="ECO:0007669"/>
    <property type="project" value="UniProtKB-KW"/>
</dbReference>
<evidence type="ECO:0000256" key="4">
    <source>
        <dbReference type="PIRSR" id="PIRSR600542-1"/>
    </source>
</evidence>
<proteinExistence type="inferred from homology"/>
<accession>A0A0U2XF52</accession>
<dbReference type="InterPro" id="IPR023213">
    <property type="entry name" value="CAT-like_dom_sf"/>
</dbReference>
<evidence type="ECO:0000256" key="2">
    <source>
        <dbReference type="ARBA" id="ARBA00022679"/>
    </source>
</evidence>
<dbReference type="RefSeq" id="WP_208927117.1">
    <property type="nucleotide sequence ID" value="NZ_CP013655.1"/>
</dbReference>
<evidence type="ECO:0000313" key="7">
    <source>
        <dbReference type="Proteomes" id="UP000067523"/>
    </source>
</evidence>
<evidence type="ECO:0000256" key="3">
    <source>
        <dbReference type="ARBA" id="ARBA00023315"/>
    </source>
</evidence>
<dbReference type="AlphaFoldDB" id="A0A0U2XF52"/>
<keyword evidence="7" id="KW-1185">Reference proteome</keyword>
<keyword evidence="3" id="KW-0012">Acyltransferase</keyword>
<sequence>MEKYKEQLQPKLKKLPVPELYETLARLNEWISPLVTAEELAAFQTKATTFSTSVGALLQTELVEQMEQTTGSWLAPLWQKSYLESRGPLQSESNFALIIKKEYYDQIKSKEARAAQLIYQLTKIYLSLADGTYPVEFTKNNQHVDMSFYLNFFKSCRIPGNKQDSFYRGETQTAEIYIMIFVNGVYFRLDVTNASGQIYPLEQLQENLNYIQSLEIIPKQGEELISYLTGVERGYSYVLYQQLKQDELNYQNLQQIEDALFILSFSNGKDESKEECINEVLLNTSHQFLSKTTQAVITKNGHIGFNMEHTAIDGVPTLNLLTKIVESFNAPATTIATKCSSDLAQKLDWTLTSQMIDSLEAARKLVEEENGSYSIKHRVISAIGKERMKQANVSPDAFFHIALAMAQQTVFGKLRSVYEPVAMRMYYEGRTESARSISEEKKQFVEAFYNKNKRQNQEALVTLFIEAAKAHSDRIIQCQNGKGVERHLFGLQKMIVRSETETTTFTAEALRILGDDFISTTGIPYNILESFSFGPVNKSGFGLYYGILEEEVILTISAKKNREQQAIQLLEGIEQAMIELAELLAI</sequence>
<dbReference type="InterPro" id="IPR039551">
    <property type="entry name" value="Cho/carn_acyl_trans"/>
</dbReference>
<dbReference type="Gene3D" id="3.30.559.10">
    <property type="entry name" value="Chloramphenicol acetyltransferase-like domain"/>
    <property type="match status" value="1"/>
</dbReference>
<gene>
    <name evidence="6" type="ORF">ATZ35_09920</name>
</gene>
<organism evidence="6 7">
    <name type="scientific">Enterococcus rotai</name>
    <dbReference type="NCBI Taxonomy" id="118060"/>
    <lineage>
        <taxon>Bacteria</taxon>
        <taxon>Bacillati</taxon>
        <taxon>Bacillota</taxon>
        <taxon>Bacilli</taxon>
        <taxon>Lactobacillales</taxon>
        <taxon>Enterococcaceae</taxon>
        <taxon>Enterococcus</taxon>
    </lineage>
</organism>
<evidence type="ECO:0000256" key="1">
    <source>
        <dbReference type="ARBA" id="ARBA00005232"/>
    </source>
</evidence>
<feature type="domain" description="Choline/carnitine acyltransferase" evidence="5">
    <location>
        <begin position="15"/>
        <end position="572"/>
    </location>
</feature>
<dbReference type="Pfam" id="PF00755">
    <property type="entry name" value="Carn_acyltransf"/>
    <property type="match status" value="1"/>
</dbReference>
<comment type="similarity">
    <text evidence="1">Belongs to the carnitine/choline acetyltransferase family.</text>
</comment>
<dbReference type="Gene3D" id="3.30.559.70">
    <property type="entry name" value="Choline/Carnitine o-acyltransferase, domain 2"/>
    <property type="match status" value="1"/>
</dbReference>
<keyword evidence="2" id="KW-0808">Transferase</keyword>
<name>A0A0U2XF52_9ENTE</name>
<evidence type="ECO:0000313" key="6">
    <source>
        <dbReference type="EMBL" id="ALS37457.1"/>
    </source>
</evidence>
<protein>
    <recommendedName>
        <fullName evidence="5">Choline/carnitine acyltransferase domain-containing protein</fullName>
    </recommendedName>
</protein>
<dbReference type="Proteomes" id="UP000067523">
    <property type="component" value="Chromosome"/>
</dbReference>
<dbReference type="PROSITE" id="PS00439">
    <property type="entry name" value="ACYLTRANSF_C_1"/>
    <property type="match status" value="1"/>
</dbReference>
<dbReference type="EMBL" id="CP013655">
    <property type="protein sequence ID" value="ALS37457.1"/>
    <property type="molecule type" value="Genomic_DNA"/>
</dbReference>
<dbReference type="InterPro" id="IPR042231">
    <property type="entry name" value="Cho/carn_acyl_trans_2"/>
</dbReference>
<dbReference type="PANTHER" id="PTHR22589:SF103">
    <property type="entry name" value="CARNITINE O-ACETYL-TRANSFERASE, ISOFORM A-RELATED"/>
    <property type="match status" value="1"/>
</dbReference>
<feature type="active site" description="Proton acceptor" evidence="4">
    <location>
        <position position="309"/>
    </location>
</feature>
<dbReference type="InterPro" id="IPR000542">
    <property type="entry name" value="Carn_acyl_trans"/>
</dbReference>
<dbReference type="SUPFAM" id="SSF52777">
    <property type="entry name" value="CoA-dependent acyltransferases"/>
    <property type="match status" value="2"/>
</dbReference>
<dbReference type="KEGG" id="erx:ATZ35_09920"/>
<dbReference type="STRING" id="118060.ATZ35_09920"/>